<evidence type="ECO:0000313" key="2">
    <source>
        <dbReference type="Proteomes" id="UP001366503"/>
    </source>
</evidence>
<keyword evidence="2" id="KW-1185">Reference proteome</keyword>
<evidence type="ECO:0000313" key="1">
    <source>
        <dbReference type="EMBL" id="MEI9402323.1"/>
    </source>
</evidence>
<sequence>MPNREAWMLTNRKRIRLYARHSRAHRRIPAMDIIRDMIVADRGSPRQFRKGPLPEDVGADTIARLRRAGALPREAAEVAQVEPVAEVRKGKTK</sequence>
<organism evidence="1 2">
    <name type="scientific">Mesorhizobium argentiipisi</name>
    <dbReference type="NCBI Taxonomy" id="3015175"/>
    <lineage>
        <taxon>Bacteria</taxon>
        <taxon>Pseudomonadati</taxon>
        <taxon>Pseudomonadota</taxon>
        <taxon>Alphaproteobacteria</taxon>
        <taxon>Hyphomicrobiales</taxon>
        <taxon>Phyllobacteriaceae</taxon>
        <taxon>Mesorhizobium</taxon>
    </lineage>
</organism>
<reference evidence="1 2" key="1">
    <citation type="submission" date="2022-12" db="EMBL/GenBank/DDBJ databases">
        <authorList>
            <person name="Muema E."/>
        </authorList>
    </citation>
    <scope>NUCLEOTIDE SEQUENCE [LARGE SCALE GENOMIC DNA]</scope>
    <source>
        <strain evidence="2">1330</strain>
    </source>
</reference>
<accession>A0ABU8KAT4</accession>
<protein>
    <submittedName>
        <fullName evidence="1">Uncharacterized protein</fullName>
    </submittedName>
</protein>
<gene>
    <name evidence="1" type="ORF">O7A05_09115</name>
</gene>
<dbReference type="RefSeq" id="WP_337092658.1">
    <property type="nucleotide sequence ID" value="NZ_JAPYKO010000004.1"/>
</dbReference>
<name>A0ABU8KAT4_9HYPH</name>
<proteinExistence type="predicted"/>
<comment type="caution">
    <text evidence="1">The sequence shown here is derived from an EMBL/GenBank/DDBJ whole genome shotgun (WGS) entry which is preliminary data.</text>
</comment>
<dbReference type="EMBL" id="JAPYKO010000004">
    <property type="protein sequence ID" value="MEI9402323.1"/>
    <property type="molecule type" value="Genomic_DNA"/>
</dbReference>
<dbReference type="Proteomes" id="UP001366503">
    <property type="component" value="Unassembled WGS sequence"/>
</dbReference>